<name>A0A5N6JC86_9EURO</name>
<evidence type="ECO:0000313" key="4">
    <source>
        <dbReference type="EMBL" id="KAB8275393.1"/>
    </source>
</evidence>
<evidence type="ECO:0000256" key="2">
    <source>
        <dbReference type="ARBA" id="ARBA00035112"/>
    </source>
</evidence>
<evidence type="ECO:0000256" key="1">
    <source>
        <dbReference type="ARBA" id="ARBA00004685"/>
    </source>
</evidence>
<evidence type="ECO:0000313" key="5">
    <source>
        <dbReference type="Proteomes" id="UP000326289"/>
    </source>
</evidence>
<keyword evidence="5" id="KW-1185">Reference proteome</keyword>
<dbReference type="AlphaFoldDB" id="A0A5N6JC86"/>
<keyword evidence="3" id="KW-1133">Transmembrane helix</keyword>
<dbReference type="Proteomes" id="UP000326289">
    <property type="component" value="Unassembled WGS sequence"/>
</dbReference>
<accession>A0A5N6JC86</accession>
<dbReference type="PANTHER" id="PTHR33365">
    <property type="entry name" value="YALI0B05434P"/>
    <property type="match status" value="1"/>
</dbReference>
<organism evidence="4 5">
    <name type="scientific">Aspergillus minisclerotigenes</name>
    <dbReference type="NCBI Taxonomy" id="656917"/>
    <lineage>
        <taxon>Eukaryota</taxon>
        <taxon>Fungi</taxon>
        <taxon>Dikarya</taxon>
        <taxon>Ascomycota</taxon>
        <taxon>Pezizomycotina</taxon>
        <taxon>Eurotiomycetes</taxon>
        <taxon>Eurotiomycetidae</taxon>
        <taxon>Eurotiales</taxon>
        <taxon>Aspergillaceae</taxon>
        <taxon>Aspergillus</taxon>
        <taxon>Aspergillus subgen. Circumdati</taxon>
    </lineage>
</organism>
<dbReference type="Pfam" id="PF11807">
    <property type="entry name" value="UstYa"/>
    <property type="match status" value="1"/>
</dbReference>
<gene>
    <name evidence="4" type="ORF">BDV30DRAFT_236760</name>
</gene>
<comment type="similarity">
    <text evidence="2">Belongs to the ustYa family.</text>
</comment>
<dbReference type="InterPro" id="IPR021765">
    <property type="entry name" value="UstYa-like"/>
</dbReference>
<comment type="pathway">
    <text evidence="1">Mycotoxin biosynthesis.</text>
</comment>
<protein>
    <recommendedName>
        <fullName evidence="6">Tat pathway signal sequence</fullName>
    </recommendedName>
</protein>
<reference evidence="4 5" key="1">
    <citation type="submission" date="2019-04" db="EMBL/GenBank/DDBJ databases">
        <title>Fungal friends and foes A comparative genomics study of 23 Aspergillus species from section Flavi.</title>
        <authorList>
            <consortium name="DOE Joint Genome Institute"/>
            <person name="Kjaerbolling I."/>
            <person name="Vesth T.C."/>
            <person name="Frisvad J.C."/>
            <person name="Nybo J.L."/>
            <person name="Theobald S."/>
            <person name="Kildgaard S."/>
            <person name="Petersen T.I."/>
            <person name="Kuo A."/>
            <person name="Sato A."/>
            <person name="Lyhne E.K."/>
            <person name="Kogle M.E."/>
            <person name="Wiebenga A."/>
            <person name="Kun R.S."/>
            <person name="Lubbers R.J."/>
            <person name="Makela M.R."/>
            <person name="Barry K."/>
            <person name="Chovatia M."/>
            <person name="Clum A."/>
            <person name="Daum C."/>
            <person name="Haridas S."/>
            <person name="He G."/>
            <person name="LaButti K."/>
            <person name="Lipzen A."/>
            <person name="Mondo S."/>
            <person name="Pangilinan J."/>
            <person name="Riley R."/>
            <person name="Salamov A."/>
            <person name="Simmons B.A."/>
            <person name="Magnuson J.K."/>
            <person name="Henrissat B."/>
            <person name="Mortensen U.H."/>
            <person name="Larsen T.O."/>
            <person name="De vries R.P."/>
            <person name="Grigoriev I.V."/>
            <person name="Machida M."/>
            <person name="Baker S.E."/>
            <person name="Andersen M.R."/>
        </authorList>
    </citation>
    <scope>NUCLEOTIDE SEQUENCE [LARGE SCALE GENOMIC DNA]</scope>
    <source>
        <strain evidence="4 5">CBS 117635</strain>
    </source>
</reference>
<dbReference type="EMBL" id="ML732782">
    <property type="protein sequence ID" value="KAB8275393.1"/>
    <property type="molecule type" value="Genomic_DNA"/>
</dbReference>
<keyword evidence="3" id="KW-0812">Transmembrane</keyword>
<sequence>MPQSYFALQDIEARSSLDRNESTDHADDDKNRLDLLDVATISGISILRRIAVFGLFAIHTLLIFLIGLTSTTSSISHTHYSPALSYLQDKHLKSLPQMYDKLITFNGTLDYPSEFRGLPSPDVDRAWNRSINLGAVNVSFSEEDMRLLGVDPDTSVKLPPEDGGVYRLHFEFSHQMHCLNYLRMWTYRDYYEGTHEEFSDSPAMQRMHIDHCIEMLRQFLMCHADTNLVSTNWVAGRQKPYPNFNTKHICRDFNAIVGWAWNHQIPIKPSPKPAGVHELLYPP</sequence>
<dbReference type="GO" id="GO:0043386">
    <property type="term" value="P:mycotoxin biosynthetic process"/>
    <property type="evidence" value="ECO:0007669"/>
    <property type="project" value="InterPro"/>
</dbReference>
<keyword evidence="3" id="KW-0472">Membrane</keyword>
<dbReference type="PANTHER" id="PTHR33365:SF4">
    <property type="entry name" value="CYCLOCHLOROTINE BIOSYNTHESIS PROTEIN O"/>
    <property type="match status" value="1"/>
</dbReference>
<proteinExistence type="inferred from homology"/>
<evidence type="ECO:0008006" key="6">
    <source>
        <dbReference type="Google" id="ProtNLM"/>
    </source>
</evidence>
<feature type="transmembrane region" description="Helical" evidence="3">
    <location>
        <begin position="50"/>
        <end position="68"/>
    </location>
</feature>
<evidence type="ECO:0000256" key="3">
    <source>
        <dbReference type="SAM" id="Phobius"/>
    </source>
</evidence>